<name>A0ABT8EIP2_9BURK</name>
<dbReference type="RefSeq" id="WP_266124942.1">
    <property type="nucleotide sequence ID" value="NZ_JAJHNU010000001.1"/>
</dbReference>
<gene>
    <name evidence="3" type="ORF">LMS43_07180</name>
</gene>
<evidence type="ECO:0000256" key="2">
    <source>
        <dbReference type="SAM" id="SignalP"/>
    </source>
</evidence>
<keyword evidence="1" id="KW-0175">Coiled coil</keyword>
<dbReference type="Proteomes" id="UP001168613">
    <property type="component" value="Unassembled WGS sequence"/>
</dbReference>
<feature type="coiled-coil region" evidence="1">
    <location>
        <begin position="33"/>
        <end position="113"/>
    </location>
</feature>
<sequence>MRLIHPLSKQSSLSLLLAAACLVGGSVNAQSMEERLRGELRTTTQQLQRIQSEQAQLNAAKQGAEAQRDALQTEVAALKKALATAQGRSDTLIEQQEQLRNEANSRLSASHQQLTQARSAYDSLAAQARQFEVQSQVLAKDLKQREHELSVCSLKNEQLYSAGREILNAYENFSTGDLLALRQPFSSSARVAFDMKAQEMGDALYEQKFDPRAVQQPQVTP</sequence>
<organism evidence="3 4">
    <name type="scientific">Alcaligenes endophyticus</name>
    <dbReference type="NCBI Taxonomy" id="1929088"/>
    <lineage>
        <taxon>Bacteria</taxon>
        <taxon>Pseudomonadati</taxon>
        <taxon>Pseudomonadota</taxon>
        <taxon>Betaproteobacteria</taxon>
        <taxon>Burkholderiales</taxon>
        <taxon>Alcaligenaceae</taxon>
        <taxon>Alcaligenes</taxon>
    </lineage>
</organism>
<evidence type="ECO:0000313" key="3">
    <source>
        <dbReference type="EMBL" id="MDN4121067.1"/>
    </source>
</evidence>
<keyword evidence="2" id="KW-0732">Signal</keyword>
<accession>A0ABT8EIP2</accession>
<dbReference type="PROSITE" id="PS51257">
    <property type="entry name" value="PROKAR_LIPOPROTEIN"/>
    <property type="match status" value="1"/>
</dbReference>
<reference evidence="3" key="1">
    <citation type="submission" date="2021-11" db="EMBL/GenBank/DDBJ databases">
        <title>Draft genome sequence of Alcaligenes endophyticus type strain CCUG 75668T.</title>
        <authorList>
            <person name="Salva-Serra F."/>
            <person name="Duran R.E."/>
            <person name="Seeger M."/>
            <person name="Moore E.R.B."/>
            <person name="Jaen-Luchoro D."/>
        </authorList>
    </citation>
    <scope>NUCLEOTIDE SEQUENCE</scope>
    <source>
        <strain evidence="3">CCUG 75668</strain>
    </source>
</reference>
<feature type="chain" id="PRO_5047256841" evidence="2">
    <location>
        <begin position="30"/>
        <end position="221"/>
    </location>
</feature>
<keyword evidence="4" id="KW-1185">Reference proteome</keyword>
<evidence type="ECO:0000256" key="1">
    <source>
        <dbReference type="SAM" id="Coils"/>
    </source>
</evidence>
<comment type="caution">
    <text evidence="3">The sequence shown here is derived from an EMBL/GenBank/DDBJ whole genome shotgun (WGS) entry which is preliminary data.</text>
</comment>
<feature type="signal peptide" evidence="2">
    <location>
        <begin position="1"/>
        <end position="29"/>
    </location>
</feature>
<proteinExistence type="predicted"/>
<dbReference type="EMBL" id="JAJHNU010000001">
    <property type="protein sequence ID" value="MDN4121067.1"/>
    <property type="molecule type" value="Genomic_DNA"/>
</dbReference>
<protein>
    <submittedName>
        <fullName evidence="3">DNA repair protein</fullName>
    </submittedName>
</protein>
<evidence type="ECO:0000313" key="4">
    <source>
        <dbReference type="Proteomes" id="UP001168613"/>
    </source>
</evidence>